<dbReference type="InterPro" id="IPR011761">
    <property type="entry name" value="ATP-grasp"/>
</dbReference>
<evidence type="ECO:0000313" key="4">
    <source>
        <dbReference type="Proteomes" id="UP000823937"/>
    </source>
</evidence>
<evidence type="ECO:0000313" key="3">
    <source>
        <dbReference type="EMBL" id="HIV74253.1"/>
    </source>
</evidence>
<protein>
    <submittedName>
        <fullName evidence="3">Teichuronopeptide biosynthesis</fullName>
    </submittedName>
</protein>
<gene>
    <name evidence="3" type="ORF">H9895_04135</name>
</gene>
<reference evidence="3" key="1">
    <citation type="journal article" date="2021" name="PeerJ">
        <title>Extensive microbial diversity within the chicken gut microbiome revealed by metagenomics and culture.</title>
        <authorList>
            <person name="Gilroy R."/>
            <person name="Ravi A."/>
            <person name="Getino M."/>
            <person name="Pursley I."/>
            <person name="Horton D.L."/>
            <person name="Alikhan N.F."/>
            <person name="Baker D."/>
            <person name="Gharbi K."/>
            <person name="Hall N."/>
            <person name="Watson M."/>
            <person name="Adriaenssens E.M."/>
            <person name="Foster-Nyarko E."/>
            <person name="Jarju S."/>
            <person name="Secka A."/>
            <person name="Antonio M."/>
            <person name="Oren A."/>
            <person name="Chaudhuri R.R."/>
            <person name="La Ragione R."/>
            <person name="Hildebrand F."/>
            <person name="Pallen M.J."/>
        </authorList>
    </citation>
    <scope>NUCLEOTIDE SEQUENCE</scope>
    <source>
        <strain evidence="3">CHK169-2315</strain>
    </source>
</reference>
<evidence type="ECO:0000259" key="2">
    <source>
        <dbReference type="PROSITE" id="PS50975"/>
    </source>
</evidence>
<keyword evidence="1" id="KW-0067">ATP-binding</keyword>
<comment type="caution">
    <text evidence="3">The sequence shown here is derived from an EMBL/GenBank/DDBJ whole genome shotgun (WGS) entry which is preliminary data.</text>
</comment>
<sequence>MKKHSPTTNMDDVLNKKEALLYQQYLNEKYKREINKIEKSGTWKAGRISRFFANIRAKMFGRLPSRKMYEQVIIENNQLREQLLEQSASLQQKSLYHEDMLSLERMQLLRELKNSGQLYSHLNETLSSFEKYRTDMKETLVQIARLYMNEEPELKAYMYEQILNILPTEDIPEFMIRIGIEKDVPLTSTASFRGSLAARMRQAQYFPRLPEWQLDDKKSAYSFVEQFKIKVPHTNNYSYDIASLPLQEGIVIKPVNGAGGRGVYIVHDDKWIIDVKESSDFQGFDELRSRMYRDLEIGAVAEDSWFIEEIIYENKQEKLAGRDLKFYTFYGKVGLILEIIRYPEMRYCWWDSNLNRISVGKYDEQLFIGEGVTKEELQMVEELSEQIPAPFIRIDFLRSEYDLVFGEFTPKPGNYDEFNKEVDQRLGDDYLKAQVRLDMDLINGKQFEQFNAYRKDLVLRS</sequence>
<feature type="domain" description="ATP-grasp" evidence="2">
    <location>
        <begin position="221"/>
        <end position="439"/>
    </location>
</feature>
<name>A0A9D1PKN2_9BACI</name>
<dbReference type="Proteomes" id="UP000823937">
    <property type="component" value="Unassembled WGS sequence"/>
</dbReference>
<evidence type="ECO:0000256" key="1">
    <source>
        <dbReference type="PROSITE-ProRule" id="PRU00409"/>
    </source>
</evidence>
<dbReference type="PROSITE" id="PS50975">
    <property type="entry name" value="ATP_GRASP"/>
    <property type="match status" value="1"/>
</dbReference>
<dbReference type="GO" id="GO:0005524">
    <property type="term" value="F:ATP binding"/>
    <property type="evidence" value="ECO:0007669"/>
    <property type="project" value="UniProtKB-UniRule"/>
</dbReference>
<dbReference type="Pfam" id="PF14305">
    <property type="entry name" value="ATPgrasp_TupA"/>
    <property type="match status" value="1"/>
</dbReference>
<reference evidence="3" key="2">
    <citation type="submission" date="2021-04" db="EMBL/GenBank/DDBJ databases">
        <authorList>
            <person name="Gilroy R."/>
        </authorList>
    </citation>
    <scope>NUCLEOTIDE SEQUENCE</scope>
    <source>
        <strain evidence="3">CHK169-2315</strain>
    </source>
</reference>
<dbReference type="AlphaFoldDB" id="A0A9D1PKN2"/>
<dbReference type="EMBL" id="DXHX01000059">
    <property type="protein sequence ID" value="HIV74253.1"/>
    <property type="molecule type" value="Genomic_DNA"/>
</dbReference>
<keyword evidence="1" id="KW-0547">Nucleotide-binding</keyword>
<accession>A0A9D1PKN2</accession>
<dbReference type="GO" id="GO:0046872">
    <property type="term" value="F:metal ion binding"/>
    <property type="evidence" value="ECO:0007669"/>
    <property type="project" value="InterPro"/>
</dbReference>
<proteinExistence type="predicted"/>
<organism evidence="3 4">
    <name type="scientific">Candidatus Pseudogracilibacillus intestinigallinarum</name>
    <dbReference type="NCBI Taxonomy" id="2838742"/>
    <lineage>
        <taxon>Bacteria</taxon>
        <taxon>Bacillati</taxon>
        <taxon>Bacillota</taxon>
        <taxon>Bacilli</taxon>
        <taxon>Bacillales</taxon>
        <taxon>Bacillaceae</taxon>
        <taxon>Pseudogracilibacillus</taxon>
    </lineage>
</organism>
<dbReference type="SUPFAM" id="SSF56059">
    <property type="entry name" value="Glutathione synthetase ATP-binding domain-like"/>
    <property type="match status" value="1"/>
</dbReference>
<dbReference type="InterPro" id="IPR029465">
    <property type="entry name" value="ATPgrasp_TupA"/>
</dbReference>